<name>A0AAP7CDM7_9CORY</name>
<sequence>MNRLVAALAAFMSLVLVACSTFEEGTSNTPDTSGAGPSGNADLTIVAATELKDLEELVDRAAEELGFTIDMQFPGGTLENSQTLKQGGFDGEVDATWFATNRYVNLIGASDKLDGETKIATSPVAFGVWEDSAKRLGWDTKQPTWAEFADAAASGKFTFGMTNPQASNSGFSALVSVATALADTGDAISPTDLERVGPQLKEMFEAQSMVSGSSGWLAETFVNDSSRGDGIINYEATLHQLNAQGVPIEVVVPADGVISADYPLSALANPAHADARGRVEELSRWLLEHQEDIAQTYRRPVTGVDNVPVEIANQHVIELPFPANEGVVDELLYAYDNSYRKPGRTTFVLDTSGSMEGQRLASLKSIMHSLIDGSASTLTGDVSLRDRETVTLQAFDFAPHEPLTVRFSREDPKSAEKLSDFVDGLQAEGGTAVYETLLKALRNTDPNGGIPSIVLLSDGESTVAPDYVEFKRQYEALPEQLRNVPVFVILYGDANAIEMQALADLTGGEVFDALGGDLAAAFKEIRGFQ</sequence>
<gene>
    <name evidence="3" type="ORF">HC138_09575</name>
</gene>
<dbReference type="SUPFAM" id="SSF53850">
    <property type="entry name" value="Periplasmic binding protein-like II"/>
    <property type="match status" value="1"/>
</dbReference>
<dbReference type="Proteomes" id="UP000591626">
    <property type="component" value="Unassembled WGS sequence"/>
</dbReference>
<dbReference type="CDD" id="cd00198">
    <property type="entry name" value="vWFA"/>
    <property type="match status" value="1"/>
</dbReference>
<protein>
    <submittedName>
        <fullName evidence="3">Solute-binding protein</fullName>
    </submittedName>
</protein>
<dbReference type="EMBL" id="JAAUVV010000020">
    <property type="protein sequence ID" value="NJJ04593.1"/>
    <property type="molecule type" value="Genomic_DNA"/>
</dbReference>
<reference evidence="3 4" key="1">
    <citation type="submission" date="2020-03" db="EMBL/GenBank/DDBJ databases">
        <title>Draft genome sequences of bacterial isolates from the female urobiome.</title>
        <authorList>
            <person name="Miller-Ensminger T."/>
            <person name="Wolfe A.J."/>
            <person name="Putonti C."/>
        </authorList>
    </citation>
    <scope>NUCLEOTIDE SEQUENCE [LARGE SCALE GENOMIC DNA]</scope>
    <source>
        <strain evidence="3 4">UMB8490</strain>
    </source>
</reference>
<feature type="signal peptide" evidence="1">
    <location>
        <begin position="1"/>
        <end position="18"/>
    </location>
</feature>
<dbReference type="InterPro" id="IPR036465">
    <property type="entry name" value="vWFA_dom_sf"/>
</dbReference>
<dbReference type="RefSeq" id="WP_167617128.1">
    <property type="nucleotide sequence ID" value="NZ_JAAUVV010000020.1"/>
</dbReference>
<comment type="caution">
    <text evidence="3">The sequence shown here is derived from an EMBL/GenBank/DDBJ whole genome shotgun (WGS) entry which is preliminary data.</text>
</comment>
<proteinExistence type="predicted"/>
<keyword evidence="1" id="KW-0732">Signal</keyword>
<evidence type="ECO:0000313" key="4">
    <source>
        <dbReference type="Proteomes" id="UP000591626"/>
    </source>
</evidence>
<dbReference type="AlphaFoldDB" id="A0AAP7CDM7"/>
<dbReference type="Gene3D" id="3.40.50.410">
    <property type="entry name" value="von Willebrand factor, type A domain"/>
    <property type="match status" value="1"/>
</dbReference>
<dbReference type="Gene3D" id="3.40.190.10">
    <property type="entry name" value="Periplasmic binding protein-like II"/>
    <property type="match status" value="2"/>
</dbReference>
<dbReference type="PROSITE" id="PS51257">
    <property type="entry name" value="PROKAR_LIPOPROTEIN"/>
    <property type="match status" value="1"/>
</dbReference>
<dbReference type="PROSITE" id="PS50234">
    <property type="entry name" value="VWFA"/>
    <property type="match status" value="1"/>
</dbReference>
<dbReference type="SUPFAM" id="SSF53300">
    <property type="entry name" value="vWA-like"/>
    <property type="match status" value="1"/>
</dbReference>
<feature type="chain" id="PRO_5042843379" evidence="1">
    <location>
        <begin position="19"/>
        <end position="529"/>
    </location>
</feature>
<dbReference type="InterPro" id="IPR002035">
    <property type="entry name" value="VWF_A"/>
</dbReference>
<accession>A0AAP7CDM7</accession>
<evidence type="ECO:0000313" key="3">
    <source>
        <dbReference type="EMBL" id="NJJ04593.1"/>
    </source>
</evidence>
<dbReference type="SMART" id="SM00327">
    <property type="entry name" value="VWA"/>
    <property type="match status" value="1"/>
</dbReference>
<evidence type="ECO:0000259" key="2">
    <source>
        <dbReference type="PROSITE" id="PS50234"/>
    </source>
</evidence>
<dbReference type="Pfam" id="PF13768">
    <property type="entry name" value="VWA_3"/>
    <property type="match status" value="1"/>
</dbReference>
<organism evidence="3 4">
    <name type="scientific">Corynebacterium coyleae</name>
    <dbReference type="NCBI Taxonomy" id="53374"/>
    <lineage>
        <taxon>Bacteria</taxon>
        <taxon>Bacillati</taxon>
        <taxon>Actinomycetota</taxon>
        <taxon>Actinomycetes</taxon>
        <taxon>Mycobacteriales</taxon>
        <taxon>Corynebacteriaceae</taxon>
        <taxon>Corynebacterium</taxon>
    </lineage>
</organism>
<feature type="domain" description="VWFA" evidence="2">
    <location>
        <begin position="344"/>
        <end position="507"/>
    </location>
</feature>
<evidence type="ECO:0000256" key="1">
    <source>
        <dbReference type="SAM" id="SignalP"/>
    </source>
</evidence>